<keyword evidence="19" id="KW-0670">Pyruvate</keyword>
<evidence type="ECO:0000256" key="9">
    <source>
        <dbReference type="ARBA" id="ARBA00022741"/>
    </source>
</evidence>
<evidence type="ECO:0000256" key="10">
    <source>
        <dbReference type="ARBA" id="ARBA00022777"/>
    </source>
</evidence>
<dbReference type="PROSITE" id="PS00370">
    <property type="entry name" value="PEP_ENZYMES_PHOS_SITE"/>
    <property type="match status" value="1"/>
</dbReference>
<evidence type="ECO:0000259" key="18">
    <source>
        <dbReference type="Pfam" id="PF02896"/>
    </source>
</evidence>
<name>A0A2M8L7V3_9BACT</name>
<gene>
    <name evidence="19" type="ORF">COU97_00615</name>
</gene>
<dbReference type="Gene3D" id="3.30.470.20">
    <property type="entry name" value="ATP-grasp fold, B domain"/>
    <property type="match status" value="1"/>
</dbReference>
<dbReference type="GO" id="GO:0046872">
    <property type="term" value="F:metal ion binding"/>
    <property type="evidence" value="ECO:0007669"/>
    <property type="project" value="UniProtKB-KW"/>
</dbReference>
<dbReference type="PANTHER" id="PTHR43030">
    <property type="entry name" value="PHOSPHOENOLPYRUVATE SYNTHASE"/>
    <property type="match status" value="1"/>
</dbReference>
<evidence type="ECO:0000256" key="13">
    <source>
        <dbReference type="ARBA" id="ARBA00033470"/>
    </source>
</evidence>
<sequence length="772" mass="85578">MSQNKAAVLWFKDIDKDDGNLVGGKGANLGEMMSFKITVPNGFVVTSQAYFDFLKNNHFKTKIRHYLQGADLTRPEQLNDVSHQIKRLIMTGKIDPSLAKQIIDSYLKLGGLLKHAIVAIRSSATAEDLPGASFAGQQATFLNVQGEANVVEKVRQCWASLFEPRAIFYREEKGFDHFKVGMAVPVQEMIPAEVSGVMFTIDPISNQKNRLVIEAIYGLGEYIVQGVVSPDQYLIEKNSLKILDRRVAKQTVQLVKAGQGNKEIKVPRRLQTKQKLTVSQIKQLAKIGKKIHRHYYYPQDIEWLLHKGKLWIVQTRPVTTMDKAFKAQNLTLEPKKVSRQLILQGTAASPGLASGPVKLIKTAKNIHRVEEGDVLVTSMTTPDFVPAMKRAVAIITDKGGQTSHAAIISRELGIPCVVGTKNATKILKNKQIVTVHGSQGTVYRGSLGTSAPTASSLASLNQSVAIKRPLAVKTATKIYTNLGEPHLAEQTARQNVDGVGLCRAEFMIANIGIHPKKLIKERRQKQFVDQLTEGLVKICQAFDPRPVVYRATDFKTNEYRSLVGGAAYEPEEANPLLGYRGAFRYQTDEAVFELELAAIKQVRNKHGFKNLWLMIPFCHTPQELAAVKKIIVSNGLVRSPSFQLWMMVEIPSNVILLEEFIKVGIDGVSIGSNDLTMLILGIDRDNPALTAIFDERHPAVLWALEHTIKICHQLKITASICGQAPTTYPDLAEKLVEWGIDSLSVSPDALDRTREVVYAVESKILSGNKCQK</sequence>
<evidence type="ECO:0000256" key="7">
    <source>
        <dbReference type="ARBA" id="ARBA00022679"/>
    </source>
</evidence>
<evidence type="ECO:0000313" key="19">
    <source>
        <dbReference type="EMBL" id="PJE70278.1"/>
    </source>
</evidence>
<comment type="cofactor">
    <cofactor evidence="1 15">
        <name>Mg(2+)</name>
        <dbReference type="ChEBI" id="CHEBI:18420"/>
    </cofactor>
</comment>
<comment type="similarity">
    <text evidence="4 15">Belongs to the PEP-utilizing enzyme family.</text>
</comment>
<keyword evidence="8 15" id="KW-0479">Metal-binding</keyword>
<dbReference type="InterPro" id="IPR008279">
    <property type="entry name" value="PEP-util_enz_mobile_dom"/>
</dbReference>
<dbReference type="InterPro" id="IPR036637">
    <property type="entry name" value="Phosphohistidine_dom_sf"/>
</dbReference>
<dbReference type="SUPFAM" id="SSF51621">
    <property type="entry name" value="Phosphoenolpyruvate/pyruvate domain"/>
    <property type="match status" value="1"/>
</dbReference>
<dbReference type="AlphaFoldDB" id="A0A2M8L7V3"/>
<evidence type="ECO:0000259" key="17">
    <source>
        <dbReference type="Pfam" id="PF01326"/>
    </source>
</evidence>
<dbReference type="InterPro" id="IPR000121">
    <property type="entry name" value="PEP_util_C"/>
</dbReference>
<dbReference type="NCBIfam" id="TIGR01418">
    <property type="entry name" value="PEP_synth"/>
    <property type="match status" value="1"/>
</dbReference>
<protein>
    <recommendedName>
        <fullName evidence="6 15">Phosphoenolpyruvate synthase</fullName>
        <shortName evidence="15">PEP synthase</shortName>
        <ecNumber evidence="5 15">2.7.9.2</ecNumber>
    </recommendedName>
    <alternativeName>
        <fullName evidence="13 15">Pyruvate, water dikinase</fullName>
    </alternativeName>
</protein>
<proteinExistence type="inferred from homology"/>
<evidence type="ECO:0000256" key="3">
    <source>
        <dbReference type="ARBA" id="ARBA00004742"/>
    </source>
</evidence>
<evidence type="ECO:0000256" key="12">
    <source>
        <dbReference type="ARBA" id="ARBA00022842"/>
    </source>
</evidence>
<comment type="pathway">
    <text evidence="3 15">Carbohydrate biosynthesis; gluconeogenesis.</text>
</comment>
<feature type="domain" description="Pyruvate phosphate dikinase AMP/ATP-binding" evidence="17">
    <location>
        <begin position="20"/>
        <end position="330"/>
    </location>
</feature>
<dbReference type="InterPro" id="IPR006319">
    <property type="entry name" value="PEP_synth"/>
</dbReference>
<keyword evidence="11 15" id="KW-0067">ATP-binding</keyword>
<dbReference type="Gene3D" id="3.50.30.10">
    <property type="entry name" value="Phosphohistidine domain"/>
    <property type="match status" value="1"/>
</dbReference>
<evidence type="ECO:0000313" key="20">
    <source>
        <dbReference type="Proteomes" id="UP000231579"/>
    </source>
</evidence>
<evidence type="ECO:0000256" key="6">
    <source>
        <dbReference type="ARBA" id="ARBA00021623"/>
    </source>
</evidence>
<dbReference type="InterPro" id="IPR040442">
    <property type="entry name" value="Pyrv_kinase-like_dom_sf"/>
</dbReference>
<keyword evidence="12 15" id="KW-0460">Magnesium</keyword>
<evidence type="ECO:0000256" key="2">
    <source>
        <dbReference type="ARBA" id="ARBA00002988"/>
    </source>
</evidence>
<dbReference type="Gene3D" id="3.30.1490.20">
    <property type="entry name" value="ATP-grasp fold, A domain"/>
    <property type="match status" value="1"/>
</dbReference>
<dbReference type="PANTHER" id="PTHR43030:SF1">
    <property type="entry name" value="PHOSPHOENOLPYRUVATE SYNTHASE"/>
    <property type="match status" value="1"/>
</dbReference>
<dbReference type="Gene3D" id="3.20.20.60">
    <property type="entry name" value="Phosphoenolpyruvate-binding domains"/>
    <property type="match status" value="1"/>
</dbReference>
<dbReference type="InterPro" id="IPR013815">
    <property type="entry name" value="ATP_grasp_subdomain_1"/>
</dbReference>
<evidence type="ECO:0000256" key="15">
    <source>
        <dbReference type="PIRNR" id="PIRNR000854"/>
    </source>
</evidence>
<dbReference type="Pfam" id="PF00391">
    <property type="entry name" value="PEP-utilizers"/>
    <property type="match status" value="1"/>
</dbReference>
<dbReference type="GO" id="GO:0005524">
    <property type="term" value="F:ATP binding"/>
    <property type="evidence" value="ECO:0007669"/>
    <property type="project" value="UniProtKB-KW"/>
</dbReference>
<comment type="caution">
    <text evidence="19">The sequence shown here is derived from an EMBL/GenBank/DDBJ whole genome shotgun (WGS) entry which is preliminary data.</text>
</comment>
<dbReference type="EC" id="2.7.9.2" evidence="5 15"/>
<dbReference type="UniPathway" id="UPA00138"/>
<dbReference type="SUPFAM" id="SSF56059">
    <property type="entry name" value="Glutathione synthetase ATP-binding domain-like"/>
    <property type="match status" value="1"/>
</dbReference>
<evidence type="ECO:0000256" key="1">
    <source>
        <dbReference type="ARBA" id="ARBA00001946"/>
    </source>
</evidence>
<dbReference type="NCBIfam" id="NF005057">
    <property type="entry name" value="PRK06464.1"/>
    <property type="match status" value="1"/>
</dbReference>
<dbReference type="FunFam" id="3.30.1490.20:FF:000010">
    <property type="entry name" value="Phosphoenolpyruvate synthase"/>
    <property type="match status" value="1"/>
</dbReference>
<feature type="domain" description="PEP-utilising enzyme mobile" evidence="16">
    <location>
        <begin position="370"/>
        <end position="440"/>
    </location>
</feature>
<dbReference type="Pfam" id="PF02896">
    <property type="entry name" value="PEP-utilizers_C"/>
    <property type="match status" value="1"/>
</dbReference>
<evidence type="ECO:0000256" key="4">
    <source>
        <dbReference type="ARBA" id="ARBA00007837"/>
    </source>
</evidence>
<comment type="function">
    <text evidence="2 15">Catalyzes the phosphorylation of pyruvate to phosphoenolpyruvate.</text>
</comment>
<evidence type="ECO:0000256" key="14">
    <source>
        <dbReference type="ARBA" id="ARBA00047700"/>
    </source>
</evidence>
<feature type="domain" description="PEP-utilising enzyme C-terminal" evidence="18">
    <location>
        <begin position="462"/>
        <end position="759"/>
    </location>
</feature>
<comment type="catalytic activity">
    <reaction evidence="14 15">
        <text>pyruvate + ATP + H2O = phosphoenolpyruvate + AMP + phosphate + 2 H(+)</text>
        <dbReference type="Rhea" id="RHEA:11364"/>
        <dbReference type="ChEBI" id="CHEBI:15361"/>
        <dbReference type="ChEBI" id="CHEBI:15377"/>
        <dbReference type="ChEBI" id="CHEBI:15378"/>
        <dbReference type="ChEBI" id="CHEBI:30616"/>
        <dbReference type="ChEBI" id="CHEBI:43474"/>
        <dbReference type="ChEBI" id="CHEBI:58702"/>
        <dbReference type="ChEBI" id="CHEBI:456215"/>
        <dbReference type="EC" id="2.7.9.2"/>
    </reaction>
</comment>
<dbReference type="InterPro" id="IPR018274">
    <property type="entry name" value="PEP_util_AS"/>
</dbReference>
<evidence type="ECO:0000256" key="11">
    <source>
        <dbReference type="ARBA" id="ARBA00022840"/>
    </source>
</evidence>
<dbReference type="InterPro" id="IPR002192">
    <property type="entry name" value="PPDK_AMP/ATP-bd"/>
</dbReference>
<keyword evidence="9 15" id="KW-0547">Nucleotide-binding</keyword>
<dbReference type="Pfam" id="PF01326">
    <property type="entry name" value="PPDK_N"/>
    <property type="match status" value="1"/>
</dbReference>
<dbReference type="InterPro" id="IPR015813">
    <property type="entry name" value="Pyrv/PenolPyrv_kinase-like_dom"/>
</dbReference>
<keyword evidence="7 15" id="KW-0808">Transferase</keyword>
<dbReference type="EMBL" id="PFEM01000008">
    <property type="protein sequence ID" value="PJE70278.1"/>
    <property type="molecule type" value="Genomic_DNA"/>
</dbReference>
<dbReference type="PIRSF" id="PIRSF000854">
    <property type="entry name" value="PEP_synthase"/>
    <property type="match status" value="1"/>
</dbReference>
<evidence type="ECO:0000259" key="16">
    <source>
        <dbReference type="Pfam" id="PF00391"/>
    </source>
</evidence>
<dbReference type="Proteomes" id="UP000231579">
    <property type="component" value="Unassembled WGS sequence"/>
</dbReference>
<reference evidence="20" key="1">
    <citation type="submission" date="2017-09" db="EMBL/GenBank/DDBJ databases">
        <title>Depth-based differentiation of microbial function through sediment-hosted aquifers and enrichment of novel symbionts in the deep terrestrial subsurface.</title>
        <authorList>
            <person name="Probst A.J."/>
            <person name="Ladd B."/>
            <person name="Jarett J.K."/>
            <person name="Geller-Mcgrath D.E."/>
            <person name="Sieber C.M.K."/>
            <person name="Emerson J.B."/>
            <person name="Anantharaman K."/>
            <person name="Thomas B.C."/>
            <person name="Malmstrom R."/>
            <person name="Stieglmeier M."/>
            <person name="Klingl A."/>
            <person name="Woyke T."/>
            <person name="Ryan C.M."/>
            <person name="Banfield J.F."/>
        </authorList>
    </citation>
    <scope>NUCLEOTIDE SEQUENCE [LARGE SCALE GENOMIC DNA]</scope>
</reference>
<evidence type="ECO:0000256" key="5">
    <source>
        <dbReference type="ARBA" id="ARBA00011996"/>
    </source>
</evidence>
<dbReference type="SUPFAM" id="SSF52009">
    <property type="entry name" value="Phosphohistidine domain"/>
    <property type="match status" value="1"/>
</dbReference>
<dbReference type="GO" id="GO:0006094">
    <property type="term" value="P:gluconeogenesis"/>
    <property type="evidence" value="ECO:0007669"/>
    <property type="project" value="UniProtKB-UniPathway"/>
</dbReference>
<accession>A0A2M8L7V3</accession>
<evidence type="ECO:0000256" key="8">
    <source>
        <dbReference type="ARBA" id="ARBA00022723"/>
    </source>
</evidence>
<dbReference type="GO" id="GO:0008986">
    <property type="term" value="F:pyruvate, water dikinase activity"/>
    <property type="evidence" value="ECO:0007669"/>
    <property type="project" value="UniProtKB-EC"/>
</dbReference>
<organism evidence="19 20">
    <name type="scientific">Candidatus Shapirobacteria bacterium CG10_big_fil_rev_8_21_14_0_10_48_15</name>
    <dbReference type="NCBI Taxonomy" id="1974484"/>
    <lineage>
        <taxon>Bacteria</taxon>
        <taxon>Candidatus Shapironibacteriota</taxon>
    </lineage>
</organism>
<keyword evidence="10 15" id="KW-0418">Kinase</keyword>